<accession>Q6H5P2</accession>
<evidence type="ECO:0000256" key="1">
    <source>
        <dbReference type="SAM" id="Phobius"/>
    </source>
</evidence>
<dbReference type="EMBL" id="AP005556">
    <property type="protein sequence ID" value="BAD25957.1"/>
    <property type="molecule type" value="Genomic_DNA"/>
</dbReference>
<protein>
    <submittedName>
        <fullName evidence="2">Uncharacterized protein</fullName>
    </submittedName>
</protein>
<sequence>MHALSICKKKQIKKIGRKKNLPASSMLQFWTALIVILIVARAWIDAVAARTHRLANARRITAPLFGHQRFAQPIARGQPYRRHQ</sequence>
<gene>
    <name evidence="2" type="primary">OJ1118_F11.9</name>
</gene>
<reference evidence="3" key="1">
    <citation type="journal article" date="2005" name="Nature">
        <title>The map-based sequence of the rice genome.</title>
        <authorList>
            <consortium name="International rice genome sequencing project (IRGSP)"/>
            <person name="Matsumoto T."/>
            <person name="Wu J."/>
            <person name="Kanamori H."/>
            <person name="Katayose Y."/>
            <person name="Fujisawa M."/>
            <person name="Namiki N."/>
            <person name="Mizuno H."/>
            <person name="Yamamoto K."/>
            <person name="Antonio B.A."/>
            <person name="Baba T."/>
            <person name="Sakata K."/>
            <person name="Nagamura Y."/>
            <person name="Aoki H."/>
            <person name="Arikawa K."/>
            <person name="Arita K."/>
            <person name="Bito T."/>
            <person name="Chiden Y."/>
            <person name="Fujitsuka N."/>
            <person name="Fukunaka R."/>
            <person name="Hamada M."/>
            <person name="Harada C."/>
            <person name="Hayashi A."/>
            <person name="Hijishita S."/>
            <person name="Honda M."/>
            <person name="Hosokawa S."/>
            <person name="Ichikawa Y."/>
            <person name="Idonuma A."/>
            <person name="Iijima M."/>
            <person name="Ikeda M."/>
            <person name="Ikeno M."/>
            <person name="Ito K."/>
            <person name="Ito S."/>
            <person name="Ito T."/>
            <person name="Ito Y."/>
            <person name="Ito Y."/>
            <person name="Iwabuchi A."/>
            <person name="Kamiya K."/>
            <person name="Karasawa W."/>
            <person name="Kurita K."/>
            <person name="Katagiri S."/>
            <person name="Kikuta A."/>
            <person name="Kobayashi H."/>
            <person name="Kobayashi N."/>
            <person name="Machita K."/>
            <person name="Maehara T."/>
            <person name="Masukawa M."/>
            <person name="Mizubayashi T."/>
            <person name="Mukai Y."/>
            <person name="Nagasaki H."/>
            <person name="Nagata Y."/>
            <person name="Naito S."/>
            <person name="Nakashima M."/>
            <person name="Nakama Y."/>
            <person name="Nakamichi Y."/>
            <person name="Nakamura M."/>
            <person name="Meguro A."/>
            <person name="Negishi M."/>
            <person name="Ohta I."/>
            <person name="Ohta T."/>
            <person name="Okamoto M."/>
            <person name="Ono N."/>
            <person name="Saji S."/>
            <person name="Sakaguchi M."/>
            <person name="Sakai K."/>
            <person name="Shibata M."/>
            <person name="Shimokawa T."/>
            <person name="Song J."/>
            <person name="Takazaki Y."/>
            <person name="Terasawa K."/>
            <person name="Tsugane M."/>
            <person name="Tsuji K."/>
            <person name="Ueda S."/>
            <person name="Waki K."/>
            <person name="Yamagata H."/>
            <person name="Yamamoto M."/>
            <person name="Yamamoto S."/>
            <person name="Yamane H."/>
            <person name="Yoshiki S."/>
            <person name="Yoshihara R."/>
            <person name="Yukawa K."/>
            <person name="Zhong H."/>
            <person name="Yano M."/>
            <person name="Yuan Q."/>
            <person name="Ouyang S."/>
            <person name="Liu J."/>
            <person name="Jones K.M."/>
            <person name="Gansberger K."/>
            <person name="Moffat K."/>
            <person name="Hill J."/>
            <person name="Bera J."/>
            <person name="Fadrosh D."/>
            <person name="Jin S."/>
            <person name="Johri S."/>
            <person name="Kim M."/>
            <person name="Overton L."/>
            <person name="Reardon M."/>
            <person name="Tsitrin T."/>
            <person name="Vuong H."/>
            <person name="Weaver B."/>
            <person name="Ciecko A."/>
            <person name="Tallon L."/>
            <person name="Jackson J."/>
            <person name="Pai G."/>
            <person name="Aken S.V."/>
            <person name="Utterback T."/>
            <person name="Reidmuller S."/>
            <person name="Feldblyum T."/>
            <person name="Hsiao J."/>
            <person name="Zismann V."/>
            <person name="Iobst S."/>
            <person name="de Vazeille A.R."/>
            <person name="Buell C.R."/>
            <person name="Ying K."/>
            <person name="Li Y."/>
            <person name="Lu T."/>
            <person name="Huang Y."/>
            <person name="Zhao Q."/>
            <person name="Feng Q."/>
            <person name="Zhang L."/>
            <person name="Zhu J."/>
            <person name="Weng Q."/>
            <person name="Mu J."/>
            <person name="Lu Y."/>
            <person name="Fan D."/>
            <person name="Liu Y."/>
            <person name="Guan J."/>
            <person name="Zhang Y."/>
            <person name="Yu S."/>
            <person name="Liu X."/>
            <person name="Zhang Y."/>
            <person name="Hong G."/>
            <person name="Han B."/>
            <person name="Choisne N."/>
            <person name="Demange N."/>
            <person name="Orjeda G."/>
            <person name="Samain S."/>
            <person name="Cattolico L."/>
            <person name="Pelletier E."/>
            <person name="Couloux A."/>
            <person name="Segurens B."/>
            <person name="Wincker P."/>
            <person name="D'Hont A."/>
            <person name="Scarpelli C."/>
            <person name="Weissenbach J."/>
            <person name="Salanoubat M."/>
            <person name="Quetier F."/>
            <person name="Yu Y."/>
            <person name="Kim H.R."/>
            <person name="Rambo T."/>
            <person name="Currie J."/>
            <person name="Collura K."/>
            <person name="Luo M."/>
            <person name="Yang T."/>
            <person name="Ammiraju J.S.S."/>
            <person name="Engler F."/>
            <person name="Soderlund C."/>
            <person name="Wing R.A."/>
            <person name="Palmer L.E."/>
            <person name="de la Bastide M."/>
            <person name="Spiegel L."/>
            <person name="Nascimento L."/>
            <person name="Zutavern T."/>
            <person name="O'Shaughnessy A."/>
            <person name="Dike S."/>
            <person name="Dedhia N."/>
            <person name="Preston R."/>
            <person name="Balija V."/>
            <person name="McCombie W.R."/>
            <person name="Chow T."/>
            <person name="Chen H."/>
            <person name="Chung M."/>
            <person name="Chen C."/>
            <person name="Shaw J."/>
            <person name="Wu H."/>
            <person name="Hsiao K."/>
            <person name="Chao Y."/>
            <person name="Chu M."/>
            <person name="Cheng C."/>
            <person name="Hour A."/>
            <person name="Lee P."/>
            <person name="Lin S."/>
            <person name="Lin Y."/>
            <person name="Liou J."/>
            <person name="Liu S."/>
            <person name="Hsing Y."/>
            <person name="Raghuvanshi S."/>
            <person name="Mohanty A."/>
            <person name="Bharti A.K."/>
            <person name="Gaur A."/>
            <person name="Gupta V."/>
            <person name="Kumar D."/>
            <person name="Ravi V."/>
            <person name="Vij S."/>
            <person name="Kapur A."/>
            <person name="Khurana P."/>
            <person name="Khurana P."/>
            <person name="Khurana J.P."/>
            <person name="Tyagi A.K."/>
            <person name="Gaikwad K."/>
            <person name="Singh A."/>
            <person name="Dalal V."/>
            <person name="Srivastava S."/>
            <person name="Dixit A."/>
            <person name="Pal A.K."/>
            <person name="Ghazi I.A."/>
            <person name="Yadav M."/>
            <person name="Pandit A."/>
            <person name="Bhargava A."/>
            <person name="Sureshbabu K."/>
            <person name="Batra K."/>
            <person name="Sharma T.R."/>
            <person name="Mohapatra T."/>
            <person name="Singh N.K."/>
            <person name="Messing J."/>
            <person name="Nelson A.B."/>
            <person name="Fuks G."/>
            <person name="Kavchok S."/>
            <person name="Keizer G."/>
            <person name="Linton E."/>
            <person name="Llaca V."/>
            <person name="Song R."/>
            <person name="Tanyolac B."/>
            <person name="Young S."/>
            <person name="Ho-Il K."/>
            <person name="Hahn J.H."/>
            <person name="Sangsakoo G."/>
            <person name="Vanavichit A."/>
            <person name="de Mattos Luiz.A.T."/>
            <person name="Zimmer P.D."/>
            <person name="Malone G."/>
            <person name="Dellagostin O."/>
            <person name="de Oliveira A.C."/>
            <person name="Bevan M."/>
            <person name="Bancroft I."/>
            <person name="Minx P."/>
            <person name="Cordum H."/>
            <person name="Wilson R."/>
            <person name="Cheng Z."/>
            <person name="Jin W."/>
            <person name="Jiang J."/>
            <person name="Leong S.A."/>
            <person name="Iwama H."/>
            <person name="Gojobori T."/>
            <person name="Itoh T."/>
            <person name="Niimura Y."/>
            <person name="Fujii Y."/>
            <person name="Habara T."/>
            <person name="Sakai H."/>
            <person name="Sato Y."/>
            <person name="Wilson G."/>
            <person name="Kumar K."/>
            <person name="McCouch S."/>
            <person name="Juretic N."/>
            <person name="Hoen D."/>
            <person name="Wright S."/>
            <person name="Bruskiewich R."/>
            <person name="Bureau T."/>
            <person name="Miyao A."/>
            <person name="Hirochika H."/>
            <person name="Nishikawa T."/>
            <person name="Kadowaki K."/>
            <person name="Sugiura M."/>
            <person name="Burr B."/>
            <person name="Sasaki T."/>
        </authorList>
    </citation>
    <scope>NUCLEOTIDE SEQUENCE [LARGE SCALE GENOMIC DNA]</scope>
    <source>
        <strain evidence="3">cv. Nipponbare</strain>
    </source>
</reference>
<keyword evidence="1" id="KW-0472">Membrane</keyword>
<reference evidence="3" key="2">
    <citation type="journal article" date="2008" name="Nucleic Acids Res.">
        <title>The rice annotation project database (RAP-DB): 2008 update.</title>
        <authorList>
            <consortium name="The rice annotation project (RAP)"/>
        </authorList>
    </citation>
    <scope>GENOME REANNOTATION</scope>
    <source>
        <strain evidence="3">cv. Nipponbare</strain>
    </source>
</reference>
<proteinExistence type="predicted"/>
<dbReference type="AlphaFoldDB" id="Q6H5P2"/>
<keyword evidence="1" id="KW-1133">Transmembrane helix</keyword>
<feature type="transmembrane region" description="Helical" evidence="1">
    <location>
        <begin position="21"/>
        <end position="44"/>
    </location>
</feature>
<organism evidence="2 3">
    <name type="scientific">Oryza sativa subsp. japonica</name>
    <name type="common">Rice</name>
    <dbReference type="NCBI Taxonomy" id="39947"/>
    <lineage>
        <taxon>Eukaryota</taxon>
        <taxon>Viridiplantae</taxon>
        <taxon>Streptophyta</taxon>
        <taxon>Embryophyta</taxon>
        <taxon>Tracheophyta</taxon>
        <taxon>Spermatophyta</taxon>
        <taxon>Magnoliopsida</taxon>
        <taxon>Liliopsida</taxon>
        <taxon>Poales</taxon>
        <taxon>Poaceae</taxon>
        <taxon>BOP clade</taxon>
        <taxon>Oryzoideae</taxon>
        <taxon>Oryzeae</taxon>
        <taxon>Oryzinae</taxon>
        <taxon>Oryza</taxon>
        <taxon>Oryza sativa</taxon>
    </lineage>
</organism>
<evidence type="ECO:0000313" key="3">
    <source>
        <dbReference type="Proteomes" id="UP000000763"/>
    </source>
</evidence>
<keyword evidence="1" id="KW-0812">Transmembrane</keyword>
<name>Q6H5P2_ORYSJ</name>
<evidence type="ECO:0000313" key="2">
    <source>
        <dbReference type="EMBL" id="BAD25957.1"/>
    </source>
</evidence>
<dbReference type="Proteomes" id="UP000000763">
    <property type="component" value="Chromosome 9"/>
</dbReference>